<dbReference type="InterPro" id="IPR036397">
    <property type="entry name" value="RNaseH_sf"/>
</dbReference>
<gene>
    <name evidence="4" type="primary">LOC110767455</name>
</gene>
<dbReference type="PANTHER" id="PTHR47723">
    <property type="entry name" value="OS05G0353850 PROTEIN"/>
    <property type="match status" value="1"/>
</dbReference>
<dbReference type="Pfam" id="PF13966">
    <property type="entry name" value="zf-RVT"/>
    <property type="match status" value="1"/>
</dbReference>
<evidence type="ECO:0000313" key="3">
    <source>
        <dbReference type="Proteomes" id="UP000515124"/>
    </source>
</evidence>
<dbReference type="InterPro" id="IPR026960">
    <property type="entry name" value="RVT-Znf"/>
</dbReference>
<dbReference type="GeneID" id="110767455"/>
<dbReference type="KEGG" id="pavi:110767455"/>
<name>A0A6P5THW1_PRUAV</name>
<dbReference type="GO" id="GO:0003676">
    <property type="term" value="F:nucleic acid binding"/>
    <property type="evidence" value="ECO:0007669"/>
    <property type="project" value="InterPro"/>
</dbReference>
<sequence>MIWGPNPNGSFTIKSAYNIQIQDRPFYPHADMLKKMWKLDIPPKVKIFAWMLIWNRLQIKVKFDGSFMNSQASTGFVIRDCDGHVLLADSNNICEKSINVAESVALRDGLVAAIERLWDQIVIEDDSKLIIDSILKKASPPWSIQLIIQDIWSLSSSVNSVRFQHVFREANFTADAVAKLEHGLSNQVDGWWREAVVGLTVVEAMALASEWVSQKKAKRERKGQWSVRFLG</sequence>
<dbReference type="Gene3D" id="3.30.420.10">
    <property type="entry name" value="Ribonuclease H-like superfamily/Ribonuclease H"/>
    <property type="match status" value="1"/>
</dbReference>
<dbReference type="InterPro" id="IPR012337">
    <property type="entry name" value="RNaseH-like_sf"/>
</dbReference>
<keyword evidence="3" id="KW-1185">Reference proteome</keyword>
<dbReference type="AlphaFoldDB" id="A0A6P5THW1"/>
<organism evidence="3 4">
    <name type="scientific">Prunus avium</name>
    <name type="common">Cherry</name>
    <name type="synonym">Cerasus avium</name>
    <dbReference type="NCBI Taxonomy" id="42229"/>
    <lineage>
        <taxon>Eukaryota</taxon>
        <taxon>Viridiplantae</taxon>
        <taxon>Streptophyta</taxon>
        <taxon>Embryophyta</taxon>
        <taxon>Tracheophyta</taxon>
        <taxon>Spermatophyta</taxon>
        <taxon>Magnoliopsida</taxon>
        <taxon>eudicotyledons</taxon>
        <taxon>Gunneridae</taxon>
        <taxon>Pentapetalae</taxon>
        <taxon>rosids</taxon>
        <taxon>fabids</taxon>
        <taxon>Rosales</taxon>
        <taxon>Rosaceae</taxon>
        <taxon>Amygdaloideae</taxon>
        <taxon>Amygdaleae</taxon>
        <taxon>Prunus</taxon>
    </lineage>
</organism>
<dbReference type="RefSeq" id="XP_021826692.1">
    <property type="nucleotide sequence ID" value="XM_021971000.1"/>
</dbReference>
<evidence type="ECO:0000259" key="2">
    <source>
        <dbReference type="Pfam" id="PF13966"/>
    </source>
</evidence>
<evidence type="ECO:0000313" key="4">
    <source>
        <dbReference type="RefSeq" id="XP_021826692.1"/>
    </source>
</evidence>
<proteinExistence type="predicted"/>
<dbReference type="InterPro" id="IPR053151">
    <property type="entry name" value="RNase_H-like"/>
</dbReference>
<feature type="domain" description="Reverse transcriptase zinc-binding" evidence="2">
    <location>
        <begin position="11"/>
        <end position="62"/>
    </location>
</feature>
<protein>
    <submittedName>
        <fullName evidence="4">Uncharacterized protein LOC110767455</fullName>
    </submittedName>
</protein>
<dbReference type="Proteomes" id="UP000515124">
    <property type="component" value="Unplaced"/>
</dbReference>
<dbReference type="SUPFAM" id="SSF53098">
    <property type="entry name" value="Ribonuclease H-like"/>
    <property type="match status" value="1"/>
</dbReference>
<dbReference type="InterPro" id="IPR002156">
    <property type="entry name" value="RNaseH_domain"/>
</dbReference>
<feature type="domain" description="RNase H type-1" evidence="1">
    <location>
        <begin position="63"/>
        <end position="179"/>
    </location>
</feature>
<dbReference type="InterPro" id="IPR044730">
    <property type="entry name" value="RNase_H-like_dom_plant"/>
</dbReference>
<dbReference type="GO" id="GO:0004523">
    <property type="term" value="F:RNA-DNA hybrid ribonuclease activity"/>
    <property type="evidence" value="ECO:0007669"/>
    <property type="project" value="InterPro"/>
</dbReference>
<dbReference type="Pfam" id="PF13456">
    <property type="entry name" value="RVT_3"/>
    <property type="match status" value="1"/>
</dbReference>
<dbReference type="PANTHER" id="PTHR47723:SF23">
    <property type="entry name" value="REVERSE TRANSCRIPTASE-LIKE PROTEIN"/>
    <property type="match status" value="1"/>
</dbReference>
<dbReference type="CDD" id="cd06222">
    <property type="entry name" value="RNase_H_like"/>
    <property type="match status" value="1"/>
</dbReference>
<reference evidence="4" key="1">
    <citation type="submission" date="2025-08" db="UniProtKB">
        <authorList>
            <consortium name="RefSeq"/>
        </authorList>
    </citation>
    <scope>IDENTIFICATION</scope>
</reference>
<evidence type="ECO:0000259" key="1">
    <source>
        <dbReference type="Pfam" id="PF13456"/>
    </source>
</evidence>
<accession>A0A6P5THW1</accession>